<evidence type="ECO:0000259" key="3">
    <source>
        <dbReference type="PROSITE" id="PS50041"/>
    </source>
</evidence>
<comment type="caution">
    <text evidence="5">The sequence shown here is derived from an EMBL/GenBank/DDBJ whole genome shotgun (WGS) entry which is preliminary data.</text>
</comment>
<dbReference type="InterPro" id="IPR000421">
    <property type="entry name" value="FA58C"/>
</dbReference>
<dbReference type="SUPFAM" id="SSF49785">
    <property type="entry name" value="Galactose-binding domain-like"/>
    <property type="match status" value="1"/>
</dbReference>
<organism evidence="5 6">
    <name type="scientific">Bugula neritina</name>
    <name type="common">Brown bryozoan</name>
    <name type="synonym">Sertularia neritina</name>
    <dbReference type="NCBI Taxonomy" id="10212"/>
    <lineage>
        <taxon>Eukaryota</taxon>
        <taxon>Metazoa</taxon>
        <taxon>Spiralia</taxon>
        <taxon>Lophotrochozoa</taxon>
        <taxon>Bryozoa</taxon>
        <taxon>Gymnolaemata</taxon>
        <taxon>Cheilostomatida</taxon>
        <taxon>Flustrina</taxon>
        <taxon>Buguloidea</taxon>
        <taxon>Bugulidae</taxon>
        <taxon>Bugula</taxon>
    </lineage>
</organism>
<keyword evidence="6" id="KW-1185">Reference proteome</keyword>
<dbReference type="SUPFAM" id="SSF56436">
    <property type="entry name" value="C-type lectin-like"/>
    <property type="match status" value="3"/>
</dbReference>
<dbReference type="SMART" id="SM00034">
    <property type="entry name" value="CLECT"/>
    <property type="match status" value="3"/>
</dbReference>
<dbReference type="InterPro" id="IPR001304">
    <property type="entry name" value="C-type_lectin-like"/>
</dbReference>
<dbReference type="Gene3D" id="3.10.100.10">
    <property type="entry name" value="Mannose-Binding Protein A, subunit A"/>
    <property type="match status" value="2"/>
</dbReference>
<evidence type="ECO:0000256" key="1">
    <source>
        <dbReference type="SAM" id="SignalP"/>
    </source>
</evidence>
<evidence type="ECO:0000259" key="2">
    <source>
        <dbReference type="PROSITE" id="PS50022"/>
    </source>
</evidence>
<feature type="signal peptide" evidence="1">
    <location>
        <begin position="1"/>
        <end position="23"/>
    </location>
</feature>
<accession>A0A7J7IV11</accession>
<dbReference type="Gene3D" id="2.60.120.260">
    <property type="entry name" value="Galactose-binding domain-like"/>
    <property type="match status" value="1"/>
</dbReference>
<sequence length="1309" mass="144887">MGLLHIKCLIFLLGATEIVGTTCDPPPSSTETTNIVGTAHEGRASVSAGESFSYTCTTRQNIEWQPICPNSVYPPNVLEEYTITCLGDNQWDYVSEGCCPTESELDYVGCFLTTADISYDYPYYYPAHIGKVCQKLGLKYAFVDDGHGATGCLSSDQFLSLDIVDAPDSCTVFRKASMTWMGDSSTADANGEDIFSIFESFYGCYEISDTSWFVDNAQYKKTGWSSMKEGDCNSFCLRMFGDKKVYTVAYNTNECYCVDSDTPHTTAAREGNGIKLQWSDCQEPCAGDGSFTSTGCGSSTHAVVQHTDAAIAYGKDENCFSLFLDHNIADHGYYKFQEGVRYCSFYGYSTTSYDDAEFKCADDYDGHLISILDSGDGDYWMTNFLKIFAEHTGISSNTDIWVGGFNPYAGGGQNFMWNDGTILFEYPENHDFEDWTGQCLYLTVTNNNAGITVKSGDCTSTATRQVMCQRPSNTRDGVRSYGCWEKHDSITSVEGSHADLPTYPPALQRVQPWVTCESVISELESNPTMFGISEGECYGNSGTGHFYMAGATSTQCKGGYGSELSYDIYESEAIPQGYIGCYDVISTGNEQKTSDDMTVTGCREICYALKTTLYKYKYAALKGTECHCFEDFPARSAADPPTSCSWYQAGGLLTSGQYLIDPDLSGDTVQYRTQCNSYDNSADCDFANGWVSYKEHCYFLSTDKKTYDEAYNTCVDGDGLLLSASKGFDEIEFIEKLIRADSAFSLSDLFYVGLYQLDADTFPSTTDYVYLDSGIITDDNNLHDDWEDQGNPPCFAWRSSDMTQFPVLCNETHRYICRKDPPDPECPANAGFTSGENCYLALEINVNFWEAAEQCSLLYGNNVGLSDSNCTECQNLVTELGKELWINPYRQTVPGTDFYSAPLLSYLSEWSDSTLDLDTDPGRCSVLTSSGRRLADCEGESLGAFCYKLKDLETYCREGSAWFADFAGNCYTYVPVTSTAEFLTACRDIGAPRAVINTREDDDWLLSFRSQSRPLSTLYDNQRAITGTFDLDGNGNLISMDGTYWSGQFHNLRSDSYLSAYVRNLWEDLDDSLMHGPYINNKEDGSDLFVAEFASNMQGVLCERSRAYHGCYSIAGESLFKVYEVDYQPNTVYQCVESCRALEYSLIAITGASCYCSNDILGTYQTDQAACMGRCANTNLAVDLCGSSTLSTAIYINISDPIYDLLASTCTDLHNEGAVLSGTYKLSLSSTIDNFYCHSGGEEYGLALTRVSSVTISASSESTDYPASNARIYGLSTWVASSDTDQWWQVVFDTPHIITAILSQEMQKF</sequence>
<keyword evidence="1" id="KW-0732">Signal</keyword>
<reference evidence="5" key="1">
    <citation type="submission" date="2020-06" db="EMBL/GenBank/DDBJ databases">
        <title>Draft genome of Bugula neritina, a colonial animal packing powerful symbionts and potential medicines.</title>
        <authorList>
            <person name="Rayko M."/>
        </authorList>
    </citation>
    <scope>NUCLEOTIDE SEQUENCE [LARGE SCALE GENOMIC DNA]</scope>
    <source>
        <strain evidence="5">Kwan_BN1</strain>
    </source>
</reference>
<proteinExistence type="predicted"/>
<dbReference type="CDD" id="cd00037">
    <property type="entry name" value="CLECT"/>
    <property type="match status" value="1"/>
</dbReference>
<dbReference type="PROSITE" id="PS50022">
    <property type="entry name" value="FA58C_3"/>
    <property type="match status" value="1"/>
</dbReference>
<feature type="domain" description="C-type lectin" evidence="3">
    <location>
        <begin position="342"/>
        <end position="469"/>
    </location>
</feature>
<dbReference type="EMBL" id="VXIV02003400">
    <property type="protein sequence ID" value="KAF6017407.1"/>
    <property type="molecule type" value="Genomic_DNA"/>
</dbReference>
<dbReference type="InterPro" id="IPR002889">
    <property type="entry name" value="WSC_carb-bd"/>
</dbReference>
<evidence type="ECO:0000313" key="5">
    <source>
        <dbReference type="EMBL" id="KAF6017407.1"/>
    </source>
</evidence>
<dbReference type="Pfam" id="PF01822">
    <property type="entry name" value="WSC"/>
    <property type="match status" value="1"/>
</dbReference>
<evidence type="ECO:0000259" key="4">
    <source>
        <dbReference type="PROSITE" id="PS51212"/>
    </source>
</evidence>
<dbReference type="InterPro" id="IPR008979">
    <property type="entry name" value="Galactose-bd-like_sf"/>
</dbReference>
<dbReference type="InterPro" id="IPR016186">
    <property type="entry name" value="C-type_lectin-like/link_sf"/>
</dbReference>
<name>A0A7J7IV11_BUGNE</name>
<dbReference type="PROSITE" id="PS51212">
    <property type="entry name" value="WSC"/>
    <property type="match status" value="1"/>
</dbReference>
<feature type="chain" id="PRO_5029788450" evidence="1">
    <location>
        <begin position="24"/>
        <end position="1309"/>
    </location>
</feature>
<evidence type="ECO:0000313" key="6">
    <source>
        <dbReference type="Proteomes" id="UP000593567"/>
    </source>
</evidence>
<feature type="domain" description="WSC" evidence="4">
    <location>
        <begin position="1105"/>
        <end position="1198"/>
    </location>
</feature>
<dbReference type="InterPro" id="IPR016187">
    <property type="entry name" value="CTDL_fold"/>
</dbReference>
<dbReference type="Proteomes" id="UP000593567">
    <property type="component" value="Unassembled WGS sequence"/>
</dbReference>
<dbReference type="OrthoDB" id="6072551at2759"/>
<dbReference type="PROSITE" id="PS50041">
    <property type="entry name" value="C_TYPE_LECTIN_2"/>
    <property type="match status" value="2"/>
</dbReference>
<gene>
    <name evidence="5" type="ORF">EB796_024280</name>
</gene>
<protein>
    <submittedName>
        <fullName evidence="5">Uncharacterized protein</fullName>
    </submittedName>
</protein>
<feature type="domain" description="F5/8 type C" evidence="2">
    <location>
        <begin position="1239"/>
        <end position="1309"/>
    </location>
</feature>
<feature type="domain" description="C-type lectin" evidence="3">
    <location>
        <begin position="693"/>
        <end position="818"/>
    </location>
</feature>